<dbReference type="Proteomes" id="UP000450676">
    <property type="component" value="Unassembled WGS sequence"/>
</dbReference>
<accession>A0A7X4H889</accession>
<dbReference type="RefSeq" id="WP_161070905.1">
    <property type="nucleotide sequence ID" value="NZ_CP086370.1"/>
</dbReference>
<organism evidence="2 3">
    <name type="scientific">Pseudoduganella aquatica</name>
    <dbReference type="NCBI Taxonomy" id="2660641"/>
    <lineage>
        <taxon>Bacteria</taxon>
        <taxon>Pseudomonadati</taxon>
        <taxon>Pseudomonadota</taxon>
        <taxon>Betaproteobacteria</taxon>
        <taxon>Burkholderiales</taxon>
        <taxon>Oxalobacteraceae</taxon>
        <taxon>Telluria group</taxon>
        <taxon>Pseudoduganella</taxon>
    </lineage>
</organism>
<dbReference type="EMBL" id="WWCU01000003">
    <property type="protein sequence ID" value="MYN06516.1"/>
    <property type="molecule type" value="Genomic_DNA"/>
</dbReference>
<sequence>MVTESKDRQVNTAVPVHSDGGKRLPHERDESPEGHPPPARSVIRQAASDLEQGLVDTDLHGARGVEKVQPRPPGKAEPQPGSKRD</sequence>
<keyword evidence="3" id="KW-1185">Reference proteome</keyword>
<evidence type="ECO:0000256" key="1">
    <source>
        <dbReference type="SAM" id="MobiDB-lite"/>
    </source>
</evidence>
<dbReference type="AlphaFoldDB" id="A0A7X4H889"/>
<comment type="caution">
    <text evidence="2">The sequence shown here is derived from an EMBL/GenBank/DDBJ whole genome shotgun (WGS) entry which is preliminary data.</text>
</comment>
<feature type="compositionally biased region" description="Basic and acidic residues" evidence="1">
    <location>
        <begin position="19"/>
        <end position="33"/>
    </location>
</feature>
<feature type="compositionally biased region" description="Basic and acidic residues" evidence="1">
    <location>
        <begin position="57"/>
        <end position="69"/>
    </location>
</feature>
<evidence type="ECO:0000313" key="3">
    <source>
        <dbReference type="Proteomes" id="UP000450676"/>
    </source>
</evidence>
<reference evidence="2 3" key="1">
    <citation type="submission" date="2019-12" db="EMBL/GenBank/DDBJ databases">
        <title>Novel species isolated from a subtropical stream in China.</title>
        <authorList>
            <person name="Lu H."/>
        </authorList>
    </citation>
    <scope>NUCLEOTIDE SEQUENCE [LARGE SCALE GENOMIC DNA]</scope>
    <source>
        <strain evidence="2 3">FT127W</strain>
    </source>
</reference>
<feature type="region of interest" description="Disordered" evidence="1">
    <location>
        <begin position="1"/>
        <end position="85"/>
    </location>
</feature>
<gene>
    <name evidence="2" type="ORF">GTP77_04115</name>
</gene>
<name>A0A7X4H889_9BURK</name>
<protein>
    <submittedName>
        <fullName evidence="2">Uncharacterized protein</fullName>
    </submittedName>
</protein>
<evidence type="ECO:0000313" key="2">
    <source>
        <dbReference type="EMBL" id="MYN06516.1"/>
    </source>
</evidence>
<proteinExistence type="predicted"/>